<protein>
    <submittedName>
        <fullName evidence="4">Uncharacterized protein</fullName>
    </submittedName>
</protein>
<feature type="chain" id="PRO_5007392142" evidence="1">
    <location>
        <begin position="22"/>
        <end position="104"/>
    </location>
</feature>
<dbReference type="Proteomes" id="UP000031572">
    <property type="component" value="Unassembled WGS sequence"/>
</dbReference>
<dbReference type="AlphaFoldDB" id="A0A0C1YAW5"/>
<dbReference type="EMBL" id="JWJG01000028">
    <property type="protein sequence ID" value="KIF82063.1"/>
    <property type="molecule type" value="Genomic_DNA"/>
</dbReference>
<evidence type="ECO:0000313" key="3">
    <source>
        <dbReference type="EMBL" id="KIF82063.1"/>
    </source>
</evidence>
<evidence type="ECO:0000313" key="2">
    <source>
        <dbReference type="EMBL" id="KIF81696.1"/>
    </source>
</evidence>
<dbReference type="EMBL" id="JWJG01000028">
    <property type="protein sequence ID" value="KIF81696.1"/>
    <property type="molecule type" value="Genomic_DNA"/>
</dbReference>
<feature type="signal peptide" evidence="1">
    <location>
        <begin position="1"/>
        <end position="21"/>
    </location>
</feature>
<keyword evidence="1" id="KW-0732">Signal</keyword>
<sequence>MKMLRILAVCLFACWISVAGAESWSQANYRACLADADNGYAPCRHDRHTGGVCRHEYRQEKNRCWAAFQEMGRGDPYYGSNGGAVRFEPVPIPQRPAYVLPGMK</sequence>
<reference evidence="4 5" key="1">
    <citation type="submission" date="2014-12" db="EMBL/GenBank/DDBJ databases">
        <title>Denitrispirillum autotrophicum gen. nov., sp. nov., Denitrifying, Facultatively Autotrophic Bacteria Isolated from Rice Paddy Soil.</title>
        <authorList>
            <person name="Ishii S."/>
            <person name="Ashida N."/>
            <person name="Ohno H."/>
            <person name="Otsuka S."/>
            <person name="Yokota A."/>
            <person name="Senoo K."/>
        </authorList>
    </citation>
    <scope>NUCLEOTIDE SEQUENCE [LARGE SCALE GENOMIC DNA]</scope>
    <source>
        <strain evidence="4 5">TSA66</strain>
    </source>
</reference>
<proteinExistence type="predicted"/>
<dbReference type="OrthoDB" id="9181756at2"/>
<keyword evidence="5" id="KW-1185">Reference proteome</keyword>
<name>A0A0C1YAW5_9BURK</name>
<evidence type="ECO:0000313" key="4">
    <source>
        <dbReference type="EMBL" id="KIF84143.1"/>
    </source>
</evidence>
<dbReference type="RefSeq" id="WP_040038518.1">
    <property type="nucleotide sequence ID" value="NZ_JWJG01000004.1"/>
</dbReference>
<dbReference type="STRING" id="709839.TSA66_00355"/>
<comment type="caution">
    <text evidence="4">The sequence shown here is derived from an EMBL/GenBank/DDBJ whole genome shotgun (WGS) entry which is preliminary data.</text>
</comment>
<dbReference type="EMBL" id="JWJG01000004">
    <property type="protein sequence ID" value="KIF84143.1"/>
    <property type="molecule type" value="Genomic_DNA"/>
</dbReference>
<organism evidence="4 5">
    <name type="scientific">Noviherbaspirillum autotrophicum</name>
    <dbReference type="NCBI Taxonomy" id="709839"/>
    <lineage>
        <taxon>Bacteria</taxon>
        <taxon>Pseudomonadati</taxon>
        <taxon>Pseudomonadota</taxon>
        <taxon>Betaproteobacteria</taxon>
        <taxon>Burkholderiales</taxon>
        <taxon>Oxalobacteraceae</taxon>
        <taxon>Noviherbaspirillum</taxon>
    </lineage>
</organism>
<gene>
    <name evidence="4" type="ORF">TSA66_00355</name>
    <name evidence="2" type="ORF">TSA66_14300</name>
    <name evidence="3" type="ORF">TSA66_16665</name>
</gene>
<evidence type="ECO:0000313" key="5">
    <source>
        <dbReference type="Proteomes" id="UP000031572"/>
    </source>
</evidence>
<evidence type="ECO:0000256" key="1">
    <source>
        <dbReference type="SAM" id="SignalP"/>
    </source>
</evidence>
<accession>A0A0C1YAW5</accession>